<proteinExistence type="predicted"/>
<keyword evidence="4 5" id="KW-0472">Membrane</keyword>
<keyword evidence="8" id="KW-1185">Reference proteome</keyword>
<dbReference type="InterPro" id="IPR013525">
    <property type="entry name" value="ABC2_TM"/>
</dbReference>
<keyword evidence="2 5" id="KW-0812">Transmembrane</keyword>
<feature type="transmembrane region" description="Helical" evidence="5">
    <location>
        <begin position="287"/>
        <end position="308"/>
    </location>
</feature>
<dbReference type="EMBL" id="JAESWC010000001">
    <property type="protein sequence ID" value="MBL4934367.1"/>
    <property type="molecule type" value="Genomic_DNA"/>
</dbReference>
<evidence type="ECO:0000313" key="8">
    <source>
        <dbReference type="Proteomes" id="UP000632377"/>
    </source>
</evidence>
<dbReference type="Proteomes" id="UP000632377">
    <property type="component" value="Unassembled WGS sequence"/>
</dbReference>
<feature type="domain" description="ABC-2 type transporter transmembrane" evidence="6">
    <location>
        <begin position="17"/>
        <end position="366"/>
    </location>
</feature>
<protein>
    <submittedName>
        <fullName evidence="7">ABC transporter permease</fullName>
    </submittedName>
</protein>
<feature type="transmembrane region" description="Helical" evidence="5">
    <location>
        <begin position="256"/>
        <end position="281"/>
    </location>
</feature>
<feature type="transmembrane region" description="Helical" evidence="5">
    <location>
        <begin position="221"/>
        <end position="244"/>
    </location>
</feature>
<evidence type="ECO:0000256" key="2">
    <source>
        <dbReference type="ARBA" id="ARBA00022692"/>
    </source>
</evidence>
<feature type="transmembrane region" description="Helical" evidence="5">
    <location>
        <begin position="177"/>
        <end position="201"/>
    </location>
</feature>
<dbReference type="Pfam" id="PF12698">
    <property type="entry name" value="ABC2_membrane_3"/>
    <property type="match status" value="1"/>
</dbReference>
<comment type="caution">
    <text evidence="7">The sequence shown here is derived from an EMBL/GenBank/DDBJ whole genome shotgun (WGS) entry which is preliminary data.</text>
</comment>
<feature type="transmembrane region" description="Helical" evidence="5">
    <location>
        <begin position="20"/>
        <end position="41"/>
    </location>
</feature>
<evidence type="ECO:0000256" key="5">
    <source>
        <dbReference type="SAM" id="Phobius"/>
    </source>
</evidence>
<dbReference type="PANTHER" id="PTHR43027:SF1">
    <property type="entry name" value="DOXORUBICIN RESISTANCE ABC TRANSPORTER PERMEASE PROTEIN DRRC-RELATED"/>
    <property type="match status" value="1"/>
</dbReference>
<evidence type="ECO:0000256" key="1">
    <source>
        <dbReference type="ARBA" id="ARBA00004141"/>
    </source>
</evidence>
<reference evidence="7 8" key="1">
    <citation type="submission" date="2021-01" db="EMBL/GenBank/DDBJ databases">
        <title>Genome public.</title>
        <authorList>
            <person name="Liu C."/>
            <person name="Sun Q."/>
        </authorList>
    </citation>
    <scope>NUCLEOTIDE SEQUENCE [LARGE SCALE GENOMIC DNA]</scope>
    <source>
        <strain evidence="7 8">YIM B02515</strain>
    </source>
</reference>
<evidence type="ECO:0000259" key="6">
    <source>
        <dbReference type="Pfam" id="PF12698"/>
    </source>
</evidence>
<dbReference type="InterPro" id="IPR052902">
    <property type="entry name" value="ABC-2_transporter"/>
</dbReference>
<sequence>MIFHNYLYRLKCIVRDKQTMFWTFAFPILLATLFNMAFSNLSNAETFSKIKVSVVNDEQYKKNESFAKAVESTSDKLLDVKYTTKEESEKLLNDDKVDGYIYVDNDIRLVVKQSGLNQTILKSFLDDYKQTTSTVTTIISENPASIQKGLLSNISNRTEYLKEVASSSSAPDTSANYFYTLIAMACLYGGFCGLKEVVALQADLSPQGARVNMAPTHKLKFFMASMAAAATVQLAEIFILLLYLTMILKVNFGNQLGYIALTCLIGTITGVTFGTCIASIVKKGEGIKIAILIGTSMTMSFLSGMMYDKMKYIVTTKAPILGYLNPANLITDCFYSLYYYNTHTQFFIDISILCAFTVVFSILTYLVLRRQKYASL</sequence>
<name>A0ABS1T4V7_9CLOT</name>
<dbReference type="PANTHER" id="PTHR43027">
    <property type="entry name" value="DOXORUBICIN RESISTANCE ABC TRANSPORTER PERMEASE PROTEIN DRRC-RELATED"/>
    <property type="match status" value="1"/>
</dbReference>
<feature type="transmembrane region" description="Helical" evidence="5">
    <location>
        <begin position="346"/>
        <end position="368"/>
    </location>
</feature>
<keyword evidence="3 5" id="KW-1133">Transmembrane helix</keyword>
<organism evidence="7 8">
    <name type="scientific">Clostridium rhizosphaerae</name>
    <dbReference type="NCBI Taxonomy" id="2803861"/>
    <lineage>
        <taxon>Bacteria</taxon>
        <taxon>Bacillati</taxon>
        <taxon>Bacillota</taxon>
        <taxon>Clostridia</taxon>
        <taxon>Eubacteriales</taxon>
        <taxon>Clostridiaceae</taxon>
        <taxon>Clostridium</taxon>
    </lineage>
</organism>
<dbReference type="RefSeq" id="WP_202747007.1">
    <property type="nucleotide sequence ID" value="NZ_JAESWC010000001.1"/>
</dbReference>
<comment type="subcellular location">
    <subcellularLocation>
        <location evidence="1">Membrane</location>
        <topology evidence="1">Multi-pass membrane protein</topology>
    </subcellularLocation>
</comment>
<evidence type="ECO:0000313" key="7">
    <source>
        <dbReference type="EMBL" id="MBL4934367.1"/>
    </source>
</evidence>
<evidence type="ECO:0000256" key="3">
    <source>
        <dbReference type="ARBA" id="ARBA00022989"/>
    </source>
</evidence>
<evidence type="ECO:0000256" key="4">
    <source>
        <dbReference type="ARBA" id="ARBA00023136"/>
    </source>
</evidence>
<accession>A0ABS1T4V7</accession>
<gene>
    <name evidence="7" type="ORF">JK636_01195</name>
</gene>